<reference evidence="5 6" key="1">
    <citation type="submission" date="2020-10" db="EMBL/GenBank/DDBJ databases">
        <title>The genome sequence of Chitinilyticum litopenaei 4Y14.</title>
        <authorList>
            <person name="Liu Y."/>
        </authorList>
    </citation>
    <scope>NUCLEOTIDE SEQUENCE [LARGE SCALE GENOMIC DNA]</scope>
    <source>
        <strain evidence="5 6">4Y14</strain>
    </source>
</reference>
<keyword evidence="3" id="KW-0804">Transcription</keyword>
<organism evidence="5 6">
    <name type="scientific">Chitinilyticum piscinae</name>
    <dbReference type="NCBI Taxonomy" id="2866724"/>
    <lineage>
        <taxon>Bacteria</taxon>
        <taxon>Pseudomonadati</taxon>
        <taxon>Pseudomonadota</taxon>
        <taxon>Betaproteobacteria</taxon>
        <taxon>Neisseriales</taxon>
        <taxon>Chitinibacteraceae</taxon>
        <taxon>Chitinilyticum</taxon>
    </lineage>
</organism>
<dbReference type="Gene3D" id="1.10.10.10">
    <property type="entry name" value="Winged helix-like DNA-binding domain superfamily/Winged helix DNA-binding domain"/>
    <property type="match status" value="1"/>
</dbReference>
<dbReference type="GO" id="GO:0003677">
    <property type="term" value="F:DNA binding"/>
    <property type="evidence" value="ECO:0007669"/>
    <property type="project" value="UniProtKB-KW"/>
</dbReference>
<evidence type="ECO:0000313" key="6">
    <source>
        <dbReference type="Proteomes" id="UP000604481"/>
    </source>
</evidence>
<sequence length="110" mass="11898">MACAGDCPVARTARLIEGKWTTRIIRDLLGGTKRYSELQHSLAGISPKVLADRLKFLEREGLLSKTVYPVVPPHTDYTLTPLGMQLADLIAAMAAFGMRLPPAGAAPRNP</sequence>
<accession>A0A8J7FGV6</accession>
<name>A0A8J7FGV6_9NEIS</name>
<evidence type="ECO:0000256" key="2">
    <source>
        <dbReference type="ARBA" id="ARBA00023125"/>
    </source>
</evidence>
<keyword evidence="6" id="KW-1185">Reference proteome</keyword>
<comment type="caution">
    <text evidence="5">The sequence shown here is derived from an EMBL/GenBank/DDBJ whole genome shotgun (WGS) entry which is preliminary data.</text>
</comment>
<dbReference type="PROSITE" id="PS51118">
    <property type="entry name" value="HTH_HXLR"/>
    <property type="match status" value="1"/>
</dbReference>
<keyword evidence="1" id="KW-0805">Transcription regulation</keyword>
<dbReference type="Pfam" id="PF01638">
    <property type="entry name" value="HxlR"/>
    <property type="match status" value="1"/>
</dbReference>
<evidence type="ECO:0000256" key="3">
    <source>
        <dbReference type="ARBA" id="ARBA00023163"/>
    </source>
</evidence>
<dbReference type="InterPro" id="IPR002577">
    <property type="entry name" value="HTH_HxlR"/>
</dbReference>
<dbReference type="PANTHER" id="PTHR33204">
    <property type="entry name" value="TRANSCRIPTIONAL REGULATOR, MARR FAMILY"/>
    <property type="match status" value="1"/>
</dbReference>
<protein>
    <submittedName>
        <fullName evidence="5">Helix-turn-helix transcriptional regulator</fullName>
    </submittedName>
</protein>
<dbReference type="PANTHER" id="PTHR33204:SF37">
    <property type="entry name" value="HTH-TYPE TRANSCRIPTIONAL REGULATOR YODB"/>
    <property type="match status" value="1"/>
</dbReference>
<dbReference type="InterPro" id="IPR036390">
    <property type="entry name" value="WH_DNA-bd_sf"/>
</dbReference>
<dbReference type="Proteomes" id="UP000604481">
    <property type="component" value="Unassembled WGS sequence"/>
</dbReference>
<proteinExistence type="predicted"/>
<gene>
    <name evidence="5" type="ORF">INR99_01015</name>
</gene>
<dbReference type="EMBL" id="JADFUA010000001">
    <property type="protein sequence ID" value="MBE9607920.1"/>
    <property type="molecule type" value="Genomic_DNA"/>
</dbReference>
<evidence type="ECO:0000313" key="5">
    <source>
        <dbReference type="EMBL" id="MBE9607920.1"/>
    </source>
</evidence>
<keyword evidence="2" id="KW-0238">DNA-binding</keyword>
<evidence type="ECO:0000256" key="1">
    <source>
        <dbReference type="ARBA" id="ARBA00023015"/>
    </source>
</evidence>
<dbReference type="InterPro" id="IPR036388">
    <property type="entry name" value="WH-like_DNA-bd_sf"/>
</dbReference>
<dbReference type="AlphaFoldDB" id="A0A8J7FGV6"/>
<dbReference type="SUPFAM" id="SSF46785">
    <property type="entry name" value="Winged helix' DNA-binding domain"/>
    <property type="match status" value="1"/>
</dbReference>
<feature type="domain" description="HTH hxlR-type" evidence="4">
    <location>
        <begin position="7"/>
        <end position="105"/>
    </location>
</feature>
<evidence type="ECO:0000259" key="4">
    <source>
        <dbReference type="PROSITE" id="PS51118"/>
    </source>
</evidence>